<organism evidence="3">
    <name type="scientific">freshwater metagenome</name>
    <dbReference type="NCBI Taxonomy" id="449393"/>
    <lineage>
        <taxon>unclassified sequences</taxon>
        <taxon>metagenomes</taxon>
        <taxon>ecological metagenomes</taxon>
    </lineage>
</organism>
<name>A0A6J6Y3V0_9ZZZZ</name>
<dbReference type="EMBL" id="CAFAAQ010000039">
    <property type="protein sequence ID" value="CAB4801966.1"/>
    <property type="molecule type" value="Genomic_DNA"/>
</dbReference>
<gene>
    <name evidence="2" type="ORF">UFOPK2582_00213</name>
    <name evidence="3" type="ORF">UFOPK3046_00618</name>
    <name evidence="4" type="ORF">UFOPK3914_01000</name>
    <name evidence="5" type="ORF">UFOPK4173_00246</name>
</gene>
<feature type="region of interest" description="Disordered" evidence="1">
    <location>
        <begin position="322"/>
        <end position="341"/>
    </location>
</feature>
<dbReference type="EMBL" id="CAEZXS010000013">
    <property type="protein sequence ID" value="CAB4687751.1"/>
    <property type="molecule type" value="Genomic_DNA"/>
</dbReference>
<accession>A0A6J6Y3V0</accession>
<dbReference type="AlphaFoldDB" id="A0A6J6Y3V0"/>
<reference evidence="3" key="1">
    <citation type="submission" date="2020-05" db="EMBL/GenBank/DDBJ databases">
        <authorList>
            <person name="Chiriac C."/>
            <person name="Salcher M."/>
            <person name="Ghai R."/>
            <person name="Kavagutti S V."/>
        </authorList>
    </citation>
    <scope>NUCLEOTIDE SEQUENCE</scope>
</reference>
<sequence length="341" mass="37790">MGRFVPPEQDNVKPLFSAVLGALTWSGGGPTELQLDLLQSLLNAFAQETPQVVREFSPSSPETARAELGDTLLLEQCVNLVTILEFTMHPLPVGLEKHAEQYLHELGTEPRFLDILRDTSEDHMLRLHADLMRNSWYTEQTIKGIFTGHIEELLRSKLAYYSIGRDEALAAKWEGLRDCPEGSWGHGVAQFYEIHEFAFPGEPTGIYEIGALHDWVHVLTDYDTSPEGEIDVFAFIAATMDDPRGFTQFIFTLALFQNASITTVGGKEVMIARADTLSDAGASDHLADAFWRAAQCTADPMGGVDHFALANTPLQELRERWNIPPKTHPSPGALDSPSKNS</sequence>
<evidence type="ECO:0000256" key="1">
    <source>
        <dbReference type="SAM" id="MobiDB-lite"/>
    </source>
</evidence>
<protein>
    <submittedName>
        <fullName evidence="3">Unannotated protein</fullName>
    </submittedName>
</protein>
<dbReference type="EMBL" id="CAFBOG010000081">
    <property type="protein sequence ID" value="CAB4980602.1"/>
    <property type="molecule type" value="Genomic_DNA"/>
</dbReference>
<dbReference type="EMBL" id="CAFBPW010000015">
    <property type="protein sequence ID" value="CAB5026392.1"/>
    <property type="molecule type" value="Genomic_DNA"/>
</dbReference>
<proteinExistence type="predicted"/>
<evidence type="ECO:0000313" key="4">
    <source>
        <dbReference type="EMBL" id="CAB4980602.1"/>
    </source>
</evidence>
<evidence type="ECO:0000313" key="3">
    <source>
        <dbReference type="EMBL" id="CAB4801966.1"/>
    </source>
</evidence>
<evidence type="ECO:0000313" key="2">
    <source>
        <dbReference type="EMBL" id="CAB4687751.1"/>
    </source>
</evidence>
<evidence type="ECO:0000313" key="5">
    <source>
        <dbReference type="EMBL" id="CAB5026392.1"/>
    </source>
</evidence>